<dbReference type="Proteomes" id="UP000284178">
    <property type="component" value="Unassembled WGS sequence"/>
</dbReference>
<keyword evidence="9" id="KW-0808">Transferase</keyword>
<dbReference type="RefSeq" id="WP_006058905.1">
    <property type="nucleotide sequence ID" value="NZ_CABJCV010000002.1"/>
</dbReference>
<dbReference type="AlphaFoldDB" id="A0A412G5D9"/>
<dbReference type="PANTHER" id="PTHR45947:SF3">
    <property type="entry name" value="SULFOQUINOVOSYL TRANSFERASE SQD2"/>
    <property type="match status" value="1"/>
</dbReference>
<gene>
    <name evidence="5" type="primary">recX</name>
    <name evidence="9" type="ORF">DWY25_02515</name>
</gene>
<dbReference type="SUPFAM" id="SSF53756">
    <property type="entry name" value="UDP-Glycosyltransferase/glycogen phosphorylase"/>
    <property type="match status" value="1"/>
</dbReference>
<dbReference type="GO" id="GO:0005737">
    <property type="term" value="C:cytoplasm"/>
    <property type="evidence" value="ECO:0007669"/>
    <property type="project" value="UniProtKB-SubCell"/>
</dbReference>
<feature type="domain" description="Glycosyltransferase subfamily 4-like N-terminal" evidence="8">
    <location>
        <begin position="14"/>
        <end position="188"/>
    </location>
</feature>
<dbReference type="GeneID" id="83014283"/>
<dbReference type="GO" id="GO:0016758">
    <property type="term" value="F:hexosyltransferase activity"/>
    <property type="evidence" value="ECO:0007669"/>
    <property type="project" value="TreeGrafter"/>
</dbReference>
<dbReference type="HAMAP" id="MF_01114">
    <property type="entry name" value="RecX"/>
    <property type="match status" value="1"/>
</dbReference>
<dbReference type="Pfam" id="PF00534">
    <property type="entry name" value="Glycos_transf_1"/>
    <property type="match status" value="1"/>
</dbReference>
<keyword evidence="4 5" id="KW-0963">Cytoplasm</keyword>
<comment type="similarity">
    <text evidence="2 5">Belongs to the RecX family.</text>
</comment>
<dbReference type="Gene3D" id="1.10.10.10">
    <property type="entry name" value="Winged helix-like DNA-binding domain superfamily/Winged helix DNA-binding domain"/>
    <property type="match status" value="3"/>
</dbReference>
<dbReference type="InterPro" id="IPR001296">
    <property type="entry name" value="Glyco_trans_1"/>
</dbReference>
<dbReference type="InterPro" id="IPR036388">
    <property type="entry name" value="WH-like_DNA-bd_sf"/>
</dbReference>
<evidence type="ECO:0000256" key="2">
    <source>
        <dbReference type="ARBA" id="ARBA00009695"/>
    </source>
</evidence>
<dbReference type="PANTHER" id="PTHR45947">
    <property type="entry name" value="SULFOQUINOVOSYL TRANSFERASE SQD2"/>
    <property type="match status" value="1"/>
</dbReference>
<dbReference type="GO" id="GO:0006282">
    <property type="term" value="P:regulation of DNA repair"/>
    <property type="evidence" value="ECO:0007669"/>
    <property type="project" value="UniProtKB-UniRule"/>
</dbReference>
<accession>A0A412G5D9</accession>
<dbReference type="Pfam" id="PF13439">
    <property type="entry name" value="Glyco_transf_4"/>
    <property type="match status" value="1"/>
</dbReference>
<feature type="coiled-coil region" evidence="6">
    <location>
        <begin position="591"/>
        <end position="621"/>
    </location>
</feature>
<keyword evidence="6" id="KW-0175">Coiled coil</keyword>
<evidence type="ECO:0000259" key="7">
    <source>
        <dbReference type="Pfam" id="PF00534"/>
    </source>
</evidence>
<evidence type="ECO:0000256" key="1">
    <source>
        <dbReference type="ARBA" id="ARBA00004496"/>
    </source>
</evidence>
<evidence type="ECO:0000259" key="8">
    <source>
        <dbReference type="Pfam" id="PF13439"/>
    </source>
</evidence>
<evidence type="ECO:0000313" key="10">
    <source>
        <dbReference type="Proteomes" id="UP000284178"/>
    </source>
</evidence>
<evidence type="ECO:0000313" key="9">
    <source>
        <dbReference type="EMBL" id="RGR76245.1"/>
    </source>
</evidence>
<sequence length="661" mass="75839">MRIGLFTDTYLPDVNGVVSSIVTLQQELEKNGHDVFVITTHPGLLQVQREGNVLRLPGVELKSLYGYVLTSPIHFAVLKDIREMELDVIHAHTEFGVGIFARIVAKMLQIPLVSTYHTTYEDYTHYVNVFNLETVDKVAKKAVSSLSKLYGETSTELIAPSQKTKEMLQRYGIKKRIHVIPTGLDLQRFDAHRTDAETIRQRREELMANPEETLIIFVGRIAKEKSIDFVIDGFTYLKEAGVPVHFAVIGGGPEQEVLQSHVHELGLDSMITFAGKKPADQIPSYYHCADAFVSASLTETQGMTYIEALASELPVFARPDEVLEDLVLEGQTGFLFKKPEQFAEKVQLFLAMSAEERAAMKAAAKSQVEVYDSRIFYQKVLEVYQSAASEYREMYRLESIRPKDDCVELKVCSPNDEIRILVSLETYFNKGLRKDVLISSDELDELISEEEAVKAYQSCLKRIAAKDRTRKEIYDWLTQNTQLDIKQINEIVEKLEERDLINDLRYTKNQVYNLKLLMQGKNKISRTLRKKGIPYEMIESVFADEDEQSEFRNALKWAQKLQPTIKEKSVRMKKNMMKSKLIAQGFAVDVINEVMDNLSFVEEERAELESLRKTAAKAKKRYQSKYSGTKLRNYVFRYCSAQGFDVEDIYLILSEMEWDDE</sequence>
<evidence type="ECO:0000256" key="3">
    <source>
        <dbReference type="ARBA" id="ARBA00018111"/>
    </source>
</evidence>
<comment type="caution">
    <text evidence="9">The sequence shown here is derived from an EMBL/GenBank/DDBJ whole genome shotgun (WGS) entry which is preliminary data.</text>
</comment>
<feature type="domain" description="Glycosyl transferase family 1" evidence="7">
    <location>
        <begin position="202"/>
        <end position="366"/>
    </location>
</feature>
<dbReference type="EMBL" id="QRUP01000002">
    <property type="protein sequence ID" value="RGR76245.1"/>
    <property type="molecule type" value="Genomic_DNA"/>
</dbReference>
<dbReference type="InterPro" id="IPR003783">
    <property type="entry name" value="Regulatory_RecX"/>
</dbReference>
<comment type="function">
    <text evidence="5">Modulates RecA activity.</text>
</comment>
<dbReference type="InterPro" id="IPR028098">
    <property type="entry name" value="Glyco_trans_4-like_N"/>
</dbReference>
<reference evidence="9 10" key="1">
    <citation type="submission" date="2018-08" db="EMBL/GenBank/DDBJ databases">
        <title>A genome reference for cultivated species of the human gut microbiota.</title>
        <authorList>
            <person name="Zou Y."/>
            <person name="Xue W."/>
            <person name="Luo G."/>
        </authorList>
    </citation>
    <scope>NUCLEOTIDE SEQUENCE [LARGE SCALE GENOMIC DNA]</scope>
    <source>
        <strain evidence="9 10">AF24-29</strain>
    </source>
</reference>
<comment type="subcellular location">
    <subcellularLocation>
        <location evidence="1 5">Cytoplasm</location>
    </subcellularLocation>
</comment>
<evidence type="ECO:0000256" key="6">
    <source>
        <dbReference type="SAM" id="Coils"/>
    </source>
</evidence>
<dbReference type="InterPro" id="IPR050194">
    <property type="entry name" value="Glycosyltransferase_grp1"/>
</dbReference>
<proteinExistence type="inferred from homology"/>
<protein>
    <recommendedName>
        <fullName evidence="3 5">Regulatory protein RecX</fullName>
    </recommendedName>
</protein>
<evidence type="ECO:0000256" key="4">
    <source>
        <dbReference type="ARBA" id="ARBA00022490"/>
    </source>
</evidence>
<dbReference type="Gene3D" id="3.40.50.2000">
    <property type="entry name" value="Glycogen Phosphorylase B"/>
    <property type="match status" value="2"/>
</dbReference>
<evidence type="ECO:0000256" key="5">
    <source>
        <dbReference type="HAMAP-Rule" id="MF_01114"/>
    </source>
</evidence>
<keyword evidence="10" id="KW-1185">Reference proteome</keyword>
<name>A0A412G5D9_9FIRM</name>
<organism evidence="9 10">
    <name type="scientific">Holdemania filiformis</name>
    <dbReference type="NCBI Taxonomy" id="61171"/>
    <lineage>
        <taxon>Bacteria</taxon>
        <taxon>Bacillati</taxon>
        <taxon>Bacillota</taxon>
        <taxon>Erysipelotrichia</taxon>
        <taxon>Erysipelotrichales</taxon>
        <taxon>Erysipelotrichaceae</taxon>
        <taxon>Holdemania</taxon>
    </lineage>
</organism>